<feature type="chain" id="PRO_5047257516" description="Htaa domain-containing protein" evidence="3">
    <location>
        <begin position="44"/>
        <end position="288"/>
    </location>
</feature>
<reference evidence="4 5" key="1">
    <citation type="submission" date="2023-07" db="EMBL/GenBank/DDBJ databases">
        <title>Sequencing the genomes of 1000 actinobacteria strains.</title>
        <authorList>
            <person name="Klenk H.-P."/>
        </authorList>
    </citation>
    <scope>NUCLEOTIDE SEQUENCE [LARGE SCALE GENOMIC DNA]</scope>
    <source>
        <strain evidence="4 5">DSM 14785</strain>
    </source>
</reference>
<keyword evidence="5" id="KW-1185">Reference proteome</keyword>
<keyword evidence="2" id="KW-0812">Transmembrane</keyword>
<evidence type="ECO:0000256" key="3">
    <source>
        <dbReference type="SAM" id="SignalP"/>
    </source>
</evidence>
<dbReference type="RefSeq" id="WP_307415822.1">
    <property type="nucleotide sequence ID" value="NZ_JAUSVM010000001.1"/>
</dbReference>
<dbReference type="Proteomes" id="UP001240250">
    <property type="component" value="Unassembled WGS sequence"/>
</dbReference>
<dbReference type="InterPro" id="IPR006311">
    <property type="entry name" value="TAT_signal"/>
</dbReference>
<evidence type="ECO:0000313" key="5">
    <source>
        <dbReference type="Proteomes" id="UP001240250"/>
    </source>
</evidence>
<evidence type="ECO:0000256" key="2">
    <source>
        <dbReference type="SAM" id="Phobius"/>
    </source>
</evidence>
<evidence type="ECO:0008006" key="6">
    <source>
        <dbReference type="Google" id="ProtNLM"/>
    </source>
</evidence>
<name>A0ABU0GI64_9CELL</name>
<protein>
    <recommendedName>
        <fullName evidence="6">Htaa domain-containing protein</fullName>
    </recommendedName>
</protein>
<feature type="signal peptide" evidence="3">
    <location>
        <begin position="1"/>
        <end position="43"/>
    </location>
</feature>
<keyword evidence="3" id="KW-0732">Signal</keyword>
<feature type="region of interest" description="Disordered" evidence="1">
    <location>
        <begin position="212"/>
        <end position="258"/>
    </location>
</feature>
<keyword evidence="2" id="KW-1133">Transmembrane helix</keyword>
<proteinExistence type="predicted"/>
<feature type="transmembrane region" description="Helical" evidence="2">
    <location>
        <begin position="260"/>
        <end position="281"/>
    </location>
</feature>
<evidence type="ECO:0000313" key="4">
    <source>
        <dbReference type="EMBL" id="MDQ0424267.1"/>
    </source>
</evidence>
<sequence>MTRPAPTDRPAPTARRTRAPRRALVTLAAAALLGVAAGAPALAAADRTLGASGATVTVEAPAGVAADAATTVEVRGTGFQVVPGGFGGVYVLFGWVDDPAGGTWQPSAGGTTGTTLRYAVDDAARENAGYQRFVAFPGASTAVEANGGELAADGSWATTLTVPGARFTALDASGGTVELDCTTVTCGVITIGAHGVANAHNETFTPVVLTGATPDDAAVGTTPEPPPAATDAPTGPAVADERPASVAASADDSARPARSLAVPVGAAAAALAAVATAVVVVRRRRSAS</sequence>
<feature type="compositionally biased region" description="Low complexity" evidence="1">
    <location>
        <begin position="229"/>
        <end position="258"/>
    </location>
</feature>
<gene>
    <name evidence="4" type="ORF">JO380_000648</name>
</gene>
<organism evidence="4 5">
    <name type="scientific">Cellulomonas iranensis</name>
    <dbReference type="NCBI Taxonomy" id="76862"/>
    <lineage>
        <taxon>Bacteria</taxon>
        <taxon>Bacillati</taxon>
        <taxon>Actinomycetota</taxon>
        <taxon>Actinomycetes</taxon>
        <taxon>Micrococcales</taxon>
        <taxon>Cellulomonadaceae</taxon>
        <taxon>Cellulomonas</taxon>
    </lineage>
</organism>
<dbReference type="EMBL" id="JAUSVM010000001">
    <property type="protein sequence ID" value="MDQ0424267.1"/>
    <property type="molecule type" value="Genomic_DNA"/>
</dbReference>
<comment type="caution">
    <text evidence="4">The sequence shown here is derived from an EMBL/GenBank/DDBJ whole genome shotgun (WGS) entry which is preliminary data.</text>
</comment>
<dbReference type="Gene3D" id="2.60.40.230">
    <property type="entry name" value="Neocarzinostatin-like"/>
    <property type="match status" value="1"/>
</dbReference>
<dbReference type="PROSITE" id="PS51318">
    <property type="entry name" value="TAT"/>
    <property type="match status" value="1"/>
</dbReference>
<evidence type="ECO:0000256" key="1">
    <source>
        <dbReference type="SAM" id="MobiDB-lite"/>
    </source>
</evidence>
<accession>A0ABU0GI64</accession>
<keyword evidence="2" id="KW-0472">Membrane</keyword>